<keyword evidence="2" id="KW-1185">Reference proteome</keyword>
<dbReference type="AlphaFoldDB" id="A0A314YCW0"/>
<comment type="caution">
    <text evidence="1">The sequence shown here is derived from an EMBL/GenBank/DDBJ whole genome shotgun (WGS) entry which is preliminary data.</text>
</comment>
<dbReference type="OrthoDB" id="1830397at2759"/>
<gene>
    <name evidence="1" type="ORF">Pyn_11375</name>
</gene>
<proteinExistence type="predicted"/>
<dbReference type="Proteomes" id="UP000250321">
    <property type="component" value="Unassembled WGS sequence"/>
</dbReference>
<name>A0A314YCW0_PRUYE</name>
<reference evidence="1 2" key="1">
    <citation type="submission" date="2018-02" db="EMBL/GenBank/DDBJ databases">
        <title>Draft genome of wild Prunus yedoensis var. nudiflora.</title>
        <authorList>
            <person name="Baek S."/>
            <person name="Kim J.-H."/>
            <person name="Choi K."/>
            <person name="Kim G.-B."/>
            <person name="Cho A."/>
            <person name="Jang H."/>
            <person name="Shin C.-H."/>
            <person name="Yu H.-J."/>
            <person name="Mun J.-H."/>
        </authorList>
    </citation>
    <scope>NUCLEOTIDE SEQUENCE [LARGE SCALE GENOMIC DNA]</scope>
    <source>
        <strain evidence="2">cv. Jeju island</strain>
        <tissue evidence="1">Leaf</tissue>
    </source>
</reference>
<sequence>MASTNPSSIISDHLYSLDDKLKRGRPPPLLKNVCEHVAVGEEPMLETASVIDPASTSSICAASARVGQSGLTMN</sequence>
<organism evidence="1 2">
    <name type="scientific">Prunus yedoensis var. nudiflora</name>
    <dbReference type="NCBI Taxonomy" id="2094558"/>
    <lineage>
        <taxon>Eukaryota</taxon>
        <taxon>Viridiplantae</taxon>
        <taxon>Streptophyta</taxon>
        <taxon>Embryophyta</taxon>
        <taxon>Tracheophyta</taxon>
        <taxon>Spermatophyta</taxon>
        <taxon>Magnoliopsida</taxon>
        <taxon>eudicotyledons</taxon>
        <taxon>Gunneridae</taxon>
        <taxon>Pentapetalae</taxon>
        <taxon>rosids</taxon>
        <taxon>fabids</taxon>
        <taxon>Rosales</taxon>
        <taxon>Rosaceae</taxon>
        <taxon>Amygdaloideae</taxon>
        <taxon>Amygdaleae</taxon>
        <taxon>Prunus</taxon>
    </lineage>
</organism>
<dbReference type="EMBL" id="PJQY01001427">
    <property type="protein sequence ID" value="PQQ02711.1"/>
    <property type="molecule type" value="Genomic_DNA"/>
</dbReference>
<protein>
    <submittedName>
        <fullName evidence="1">Uncharacterized protein</fullName>
    </submittedName>
</protein>
<evidence type="ECO:0000313" key="1">
    <source>
        <dbReference type="EMBL" id="PQQ02711.1"/>
    </source>
</evidence>
<accession>A0A314YCW0</accession>
<evidence type="ECO:0000313" key="2">
    <source>
        <dbReference type="Proteomes" id="UP000250321"/>
    </source>
</evidence>